<dbReference type="EMBL" id="DSWI01000008">
    <property type="protein sequence ID" value="HFG19398.1"/>
    <property type="molecule type" value="Genomic_DNA"/>
</dbReference>
<evidence type="ECO:0000313" key="3">
    <source>
        <dbReference type="EMBL" id="HFG19398.1"/>
    </source>
</evidence>
<proteinExistence type="predicted"/>
<accession>A0A7C3HDB5</accession>
<sequence>MKKITLISLVLLGWVAWAQTAPFTDQDRIIRYLNARHPTVLEGQAYIAVLESTKVWVVNPGESFDWRRPSFVYATAWYDPDHNGPDAMQRVAFNGMPLERLSGPFHVYALKQPITAAEYESWISWYAFFSFRNFPQYVSADSNYGEPRFSLAYPPPYRLSIPDPLRIGAVEWSFEVTPAYSISREDVPMYTRLTLYPSRTVLSHTPLVILTPDPSNPRGGVQRTPPGSLAGSSGWEEGRPLQGYAGLGACNEKSINFEGRRGVDKVLVKACTLVVMPVTFVVVAR</sequence>
<comment type="caution">
    <text evidence="3">The sequence shown here is derived from an EMBL/GenBank/DDBJ whole genome shotgun (WGS) entry which is preliminary data.</text>
</comment>
<feature type="region of interest" description="Disordered" evidence="1">
    <location>
        <begin position="213"/>
        <end position="235"/>
    </location>
</feature>
<gene>
    <name evidence="3" type="ORF">ENS82_01590</name>
</gene>
<reference evidence="3" key="1">
    <citation type="journal article" date="2020" name="mSystems">
        <title>Genome- and Community-Level Interaction Insights into Carbon Utilization and Element Cycling Functions of Hydrothermarchaeota in Hydrothermal Sediment.</title>
        <authorList>
            <person name="Zhou Z."/>
            <person name="Liu Y."/>
            <person name="Xu W."/>
            <person name="Pan J."/>
            <person name="Luo Z.H."/>
            <person name="Li M."/>
        </authorList>
    </citation>
    <scope>NUCLEOTIDE SEQUENCE [LARGE SCALE GENOMIC DNA]</scope>
    <source>
        <strain evidence="3">SpSt-524</strain>
    </source>
</reference>
<feature type="signal peptide" evidence="2">
    <location>
        <begin position="1"/>
        <end position="18"/>
    </location>
</feature>
<feature type="chain" id="PRO_5027648208" evidence="2">
    <location>
        <begin position="19"/>
        <end position="285"/>
    </location>
</feature>
<organism evidence="3">
    <name type="scientific">Meiothermus ruber</name>
    <dbReference type="NCBI Taxonomy" id="277"/>
    <lineage>
        <taxon>Bacteria</taxon>
        <taxon>Thermotogati</taxon>
        <taxon>Deinococcota</taxon>
        <taxon>Deinococci</taxon>
        <taxon>Thermales</taxon>
        <taxon>Thermaceae</taxon>
        <taxon>Meiothermus</taxon>
    </lineage>
</organism>
<keyword evidence="2" id="KW-0732">Signal</keyword>
<evidence type="ECO:0000256" key="1">
    <source>
        <dbReference type="SAM" id="MobiDB-lite"/>
    </source>
</evidence>
<name>A0A7C3HDB5_MEIRU</name>
<dbReference type="AlphaFoldDB" id="A0A7C3HDB5"/>
<evidence type="ECO:0000256" key="2">
    <source>
        <dbReference type="SAM" id="SignalP"/>
    </source>
</evidence>
<protein>
    <submittedName>
        <fullName evidence="3">Uncharacterized protein</fullName>
    </submittedName>
</protein>